<accession>A0ACC6TPB8</accession>
<reference evidence="1" key="1">
    <citation type="submission" date="2024-07" db="EMBL/GenBank/DDBJ databases">
        <title>Metagenome and Metagenome-Assembled Genomes of Archaea from a hot spring from the geothermal field of Los Azufres, Mexico.</title>
        <authorList>
            <person name="Marin-Paredes R."/>
            <person name="Martinez-Romero E."/>
            <person name="Servin-Garciduenas L.E."/>
        </authorList>
    </citation>
    <scope>NUCLEOTIDE SEQUENCE</scope>
    <source>
        <strain evidence="1">AZ1-454</strain>
    </source>
</reference>
<organism evidence="1 2">
    <name type="scientific">Candidatus Aramenus sulfurataquae</name>
    <dbReference type="NCBI Taxonomy" id="1326980"/>
    <lineage>
        <taxon>Archaea</taxon>
        <taxon>Thermoproteota</taxon>
        <taxon>Thermoprotei</taxon>
        <taxon>Sulfolobales</taxon>
        <taxon>Sulfolobaceae</taxon>
        <taxon>Candidatus Aramenus</taxon>
    </lineage>
</organism>
<comment type="caution">
    <text evidence="1">The sequence shown here is derived from an EMBL/GenBank/DDBJ whole genome shotgun (WGS) entry which is preliminary data.</text>
</comment>
<name>A0ACC6TPB8_9CREN</name>
<protein>
    <submittedName>
        <fullName evidence="1">Nre family DNA repair protein</fullName>
    </submittedName>
</protein>
<proteinExistence type="predicted"/>
<evidence type="ECO:0000313" key="2">
    <source>
        <dbReference type="Proteomes" id="UP000053480"/>
    </source>
</evidence>
<sequence length="407" mass="46395">MRKIPAELCVRCKGKKLLCGLNSCPILERFRAVVNTTLRIDLESKRLDGATPPSVVVGEKGYPNISLSFNLPPGVFGYEAKEYENPREWWGRKSINEIVSYRASLVSNVIKAKVKDVWELYDKEIALAAISHTPVGSESLIEGRVEAKLRFDGYVMPRGPSVLAKNVKVVDNPKLSKAFERLIFDDVNAQEAVKELYSSGEEVYKIINAMSLGLLGRKKNRRLVPTRWAITAVDSAIGKQLLEEVRGYESVDKVEVYYQKYLGNYFHVILYPSAYNVTWVEIWHPLSLWSSELVVSDLRENFWGEYDFMDGGYMAARTSVLEYLSKVRRSAGVIIIREITPEYFAPLGNWHIRETVRKAMENKVSTFDTLEEAIKFVQARLRGKVNLTEVKSIRSVLTQKTIDSFFK</sequence>
<evidence type="ECO:0000313" key="1">
    <source>
        <dbReference type="EMBL" id="MEW9491561.1"/>
    </source>
</evidence>
<gene>
    <name evidence="1" type="ORF">TQ35_0005080</name>
</gene>
<dbReference type="EMBL" id="JZWS03000005">
    <property type="protein sequence ID" value="MEW9491561.1"/>
    <property type="molecule type" value="Genomic_DNA"/>
</dbReference>
<dbReference type="Proteomes" id="UP000053480">
    <property type="component" value="Unassembled WGS sequence"/>
</dbReference>